<evidence type="ECO:0000256" key="2">
    <source>
        <dbReference type="ARBA" id="ARBA00006763"/>
    </source>
</evidence>
<dbReference type="InterPro" id="IPR005269">
    <property type="entry name" value="LOG"/>
</dbReference>
<dbReference type="SUPFAM" id="SSF102405">
    <property type="entry name" value="MCP/YpsA-like"/>
    <property type="match status" value="1"/>
</dbReference>
<dbReference type="OrthoDB" id="9801098at2"/>
<dbReference type="PANTHER" id="PTHR31223">
    <property type="entry name" value="LOG FAMILY PROTEIN YJL055W"/>
    <property type="match status" value="1"/>
</dbReference>
<dbReference type="GO" id="GO:0009691">
    <property type="term" value="P:cytokinin biosynthetic process"/>
    <property type="evidence" value="ECO:0007669"/>
    <property type="project" value="UniProtKB-UniRule"/>
</dbReference>
<protein>
    <recommendedName>
        <fullName evidence="3">Cytokinin riboside 5'-monophosphate phosphoribohydrolase</fullName>
        <ecNumber evidence="3">3.2.2.n1</ecNumber>
    </recommendedName>
</protein>
<comment type="similarity">
    <text evidence="2 3">Belongs to the LOG family.</text>
</comment>
<keyword evidence="5" id="KW-1185">Reference proteome</keyword>
<dbReference type="PANTHER" id="PTHR31223:SF70">
    <property type="entry name" value="LOG FAMILY PROTEIN YJL055W"/>
    <property type="match status" value="1"/>
</dbReference>
<dbReference type="NCBIfam" id="TIGR00730">
    <property type="entry name" value="Rossman fold protein, TIGR00730 family"/>
    <property type="match status" value="1"/>
</dbReference>
<dbReference type="Pfam" id="PF03641">
    <property type="entry name" value="Lysine_decarbox"/>
    <property type="match status" value="1"/>
</dbReference>
<organism evidence="4 5">
    <name type="scientific">Haloflavibacter putidus</name>
    <dbReference type="NCBI Taxonomy" id="2576776"/>
    <lineage>
        <taxon>Bacteria</taxon>
        <taxon>Pseudomonadati</taxon>
        <taxon>Bacteroidota</taxon>
        <taxon>Flavobacteriia</taxon>
        <taxon>Flavobacteriales</taxon>
        <taxon>Flavobacteriaceae</taxon>
        <taxon>Haloflavibacter</taxon>
    </lineage>
</organism>
<dbReference type="EC" id="3.2.2.n1" evidence="3"/>
<proteinExistence type="inferred from homology"/>
<evidence type="ECO:0000313" key="4">
    <source>
        <dbReference type="EMBL" id="TQD39337.1"/>
    </source>
</evidence>
<dbReference type="AlphaFoldDB" id="A0A507ZQV1"/>
<reference evidence="4 5" key="1">
    <citation type="submission" date="2019-06" db="EMBL/GenBank/DDBJ databases">
        <title>Flavibacter putida gen. nov., sp. nov., a novel marine bacterium of the family Flavobacteriaceae isolated from coastal seawater.</title>
        <authorList>
            <person name="Feng X."/>
        </authorList>
    </citation>
    <scope>NUCLEOTIDE SEQUENCE [LARGE SCALE GENOMIC DNA]</scope>
    <source>
        <strain evidence="4 5">PLHSN227</strain>
    </source>
</reference>
<dbReference type="RefSeq" id="WP_141421284.1">
    <property type="nucleotide sequence ID" value="NZ_VIAR01000004.1"/>
</dbReference>
<sequence>MEEKAEKNYIKSIAVFCGSSEGNKKAIINHAFKLGETLAKQNIDLVFGGSKLGLMGQVADGALENDGLVFGVIPEFLKRKEVVHRNLTELITTQDMQQRKLKMHEMSDGFIMMPGGFGTLEEFFEILTWSQLGLHQKPIGLLNCEGYFNDLISMMNTMVTRGFLKTENLELVVISDDVDDLLEKMHYFKPKPRPKWITKEQT</sequence>
<dbReference type="GO" id="GO:0008714">
    <property type="term" value="F:AMP nucleosidase activity"/>
    <property type="evidence" value="ECO:0007669"/>
    <property type="project" value="UniProtKB-EC"/>
</dbReference>
<dbReference type="Proteomes" id="UP000317169">
    <property type="component" value="Unassembled WGS sequence"/>
</dbReference>
<keyword evidence="3" id="KW-0378">Hydrolase</keyword>
<comment type="catalytic activity">
    <reaction evidence="1">
        <text>AMP + H2O = D-ribose 5-phosphate + adenine</text>
        <dbReference type="Rhea" id="RHEA:20129"/>
        <dbReference type="ChEBI" id="CHEBI:15377"/>
        <dbReference type="ChEBI" id="CHEBI:16708"/>
        <dbReference type="ChEBI" id="CHEBI:78346"/>
        <dbReference type="ChEBI" id="CHEBI:456215"/>
        <dbReference type="EC" id="3.2.2.4"/>
    </reaction>
</comment>
<dbReference type="InterPro" id="IPR031100">
    <property type="entry name" value="LOG_fam"/>
</dbReference>
<dbReference type="EMBL" id="VIAR01000004">
    <property type="protein sequence ID" value="TQD39337.1"/>
    <property type="molecule type" value="Genomic_DNA"/>
</dbReference>
<keyword evidence="3" id="KW-0203">Cytokinin biosynthesis</keyword>
<gene>
    <name evidence="4" type="ORF">FKR84_05435</name>
</gene>
<comment type="caution">
    <text evidence="4">The sequence shown here is derived from an EMBL/GenBank/DDBJ whole genome shotgun (WGS) entry which is preliminary data.</text>
</comment>
<evidence type="ECO:0000313" key="5">
    <source>
        <dbReference type="Proteomes" id="UP000317169"/>
    </source>
</evidence>
<accession>A0A507ZQV1</accession>
<evidence type="ECO:0000256" key="3">
    <source>
        <dbReference type="RuleBase" id="RU363015"/>
    </source>
</evidence>
<name>A0A507ZQV1_9FLAO</name>
<dbReference type="GO" id="GO:0005829">
    <property type="term" value="C:cytosol"/>
    <property type="evidence" value="ECO:0007669"/>
    <property type="project" value="TreeGrafter"/>
</dbReference>
<dbReference type="Gene3D" id="3.40.50.450">
    <property type="match status" value="1"/>
</dbReference>
<evidence type="ECO:0000256" key="1">
    <source>
        <dbReference type="ARBA" id="ARBA00000274"/>
    </source>
</evidence>